<comment type="caution">
    <text evidence="2">The sequence shown here is derived from an EMBL/GenBank/DDBJ whole genome shotgun (WGS) entry which is preliminary data.</text>
</comment>
<gene>
    <name evidence="2" type="ORF">BLNAU_15638</name>
</gene>
<feature type="compositionally biased region" description="Polar residues" evidence="1">
    <location>
        <begin position="1"/>
        <end position="32"/>
    </location>
</feature>
<feature type="region of interest" description="Disordered" evidence="1">
    <location>
        <begin position="1"/>
        <end position="41"/>
    </location>
</feature>
<protein>
    <submittedName>
        <fullName evidence="2">Uncharacterized protein</fullName>
    </submittedName>
</protein>
<proteinExistence type="predicted"/>
<accession>A0ABQ9XDR5</accession>
<evidence type="ECO:0000256" key="1">
    <source>
        <dbReference type="SAM" id="MobiDB-lite"/>
    </source>
</evidence>
<evidence type="ECO:0000313" key="2">
    <source>
        <dbReference type="EMBL" id="KAK2949442.1"/>
    </source>
</evidence>
<keyword evidence="3" id="KW-1185">Reference proteome</keyword>
<name>A0ABQ9XDR5_9EUKA</name>
<dbReference type="EMBL" id="JARBJD010000156">
    <property type="protein sequence ID" value="KAK2949442.1"/>
    <property type="molecule type" value="Genomic_DNA"/>
</dbReference>
<evidence type="ECO:0000313" key="3">
    <source>
        <dbReference type="Proteomes" id="UP001281761"/>
    </source>
</evidence>
<organism evidence="2 3">
    <name type="scientific">Blattamonas nauphoetae</name>
    <dbReference type="NCBI Taxonomy" id="2049346"/>
    <lineage>
        <taxon>Eukaryota</taxon>
        <taxon>Metamonada</taxon>
        <taxon>Preaxostyla</taxon>
        <taxon>Oxymonadida</taxon>
        <taxon>Blattamonas</taxon>
    </lineage>
</organism>
<dbReference type="Proteomes" id="UP001281761">
    <property type="component" value="Unassembled WGS sequence"/>
</dbReference>
<reference evidence="2 3" key="1">
    <citation type="journal article" date="2022" name="bioRxiv">
        <title>Genomics of Preaxostyla Flagellates Illuminates Evolutionary Transitions and the Path Towards Mitochondrial Loss.</title>
        <authorList>
            <person name="Novak L.V.F."/>
            <person name="Treitli S.C."/>
            <person name="Pyrih J."/>
            <person name="Halakuc P."/>
            <person name="Pipaliya S.V."/>
            <person name="Vacek V."/>
            <person name="Brzon O."/>
            <person name="Soukal P."/>
            <person name="Eme L."/>
            <person name="Dacks J.B."/>
            <person name="Karnkowska A."/>
            <person name="Elias M."/>
            <person name="Hampl V."/>
        </authorList>
    </citation>
    <scope>NUCLEOTIDE SEQUENCE [LARGE SCALE GENOMIC DNA]</scope>
    <source>
        <strain evidence="2">NAU3</strain>
        <tissue evidence="2">Gut</tissue>
    </source>
</reference>
<sequence>MFQQSSFNEPDVSFNLTSSFLPPSHHQTTSDTPIRHDPDSHPALTKTVSDHKISLGANPEQLPHALTPPVKPEPRINEQKRILDPLSQSVSVSPFPSEVSDDANSSHYTIFNNFSFVSDRSSQLDVIFADSQNTGSERHGFSLPTSPNLLSPHRRRCSDTERCSKATSSNPRSHSSEPVKGSPTRTSPSASPPSPFVYAAPHVDQTPTTVLMDGQPSDDLSYPTETAKDPLRFAALSPPSPTLYEAPNFAHREKSPKIILLSNLTTPPVTQPPRQTVETLHKFQWNRPRPQAPYIPLAVNDPQNRSSGAILHPQAIQIHPAPSKPVPNNKFQVFFPSIPQPIPLDTITPISRHPPPSQLPSQTVPNFEQIIQAKNAAMLQQYLAIFPSLHSSQRFVGTVMSTWNKMRGIAWLYSADFPDNVFCDLRKLPAGDIDYVCPGAYIRFSICLNQKPQSVFAADHPVVIFK</sequence>
<feature type="region of interest" description="Disordered" evidence="1">
    <location>
        <begin position="134"/>
        <end position="200"/>
    </location>
</feature>